<dbReference type="eggNOG" id="ENOG502QQST">
    <property type="taxonomic scope" value="Eukaryota"/>
</dbReference>
<accession>A0A022RJF8</accession>
<dbReference type="STRING" id="4155.A0A022RJF8"/>
<keyword evidence="3" id="KW-1185">Reference proteome</keyword>
<dbReference type="PANTHER" id="PTHR14363">
    <property type="entry name" value="HEPARANASE-RELATED"/>
    <property type="match status" value="1"/>
</dbReference>
<reference evidence="2 3" key="1">
    <citation type="journal article" date="2013" name="Proc. Natl. Acad. Sci. U.S.A.">
        <title>Fine-scale variation in meiotic recombination in Mimulus inferred from population shotgun sequencing.</title>
        <authorList>
            <person name="Hellsten U."/>
            <person name="Wright K.M."/>
            <person name="Jenkins J."/>
            <person name="Shu S."/>
            <person name="Yuan Y."/>
            <person name="Wessler S.R."/>
            <person name="Schmutz J."/>
            <person name="Willis J.H."/>
            <person name="Rokhsar D.S."/>
        </authorList>
    </citation>
    <scope>NUCLEOTIDE SEQUENCE [LARGE SCALE GENOMIC DNA]</scope>
    <source>
        <strain evidence="3">cv. DUN x IM62</strain>
    </source>
</reference>
<sequence>AIITFGLNALNGKTVEEGNTSFGPANATLVAKGSWDYSIAESFIRYTVNKGYNVFAWALGNELGGIAIDLFMDADQYARDTIALRRLVREIYRAKMRAPQIMAPDDLFEPDWFQQYLEKSQGSLNIISQHIYNLGAGFDPDLINKILDPTVLDIAAIPLRNLQNLLKETGTSAVGWVGESGGAYNNGRDGVTNTFVLSFWYLDILGMAATYDTKVFCRQTLVGGYNGLLDTATFLPNPDYYSALLWHRLMGKHVLRTRFEGSTKIRAYAHCAKNPVSS</sequence>
<dbReference type="SUPFAM" id="SSF51445">
    <property type="entry name" value="(Trans)glycosidases"/>
    <property type="match status" value="1"/>
</dbReference>
<evidence type="ECO:0000313" key="3">
    <source>
        <dbReference type="Proteomes" id="UP000030748"/>
    </source>
</evidence>
<dbReference type="Pfam" id="PF03662">
    <property type="entry name" value="Glyco_hydro_79n"/>
    <property type="match status" value="1"/>
</dbReference>
<name>A0A022RJF8_ERYGU</name>
<evidence type="ECO:0000256" key="1">
    <source>
        <dbReference type="ARBA" id="ARBA00009800"/>
    </source>
</evidence>
<dbReference type="GO" id="GO:0004566">
    <property type="term" value="F:beta-glucuronidase activity"/>
    <property type="evidence" value="ECO:0000318"/>
    <property type="project" value="GO_Central"/>
</dbReference>
<gene>
    <name evidence="2" type="ORF">MIMGU_mgv1a025097mg</name>
</gene>
<dbReference type="EMBL" id="KI630424">
    <property type="protein sequence ID" value="EYU40129.1"/>
    <property type="molecule type" value="Genomic_DNA"/>
</dbReference>
<protein>
    <submittedName>
        <fullName evidence="2">Uncharacterized protein</fullName>
    </submittedName>
</protein>
<comment type="similarity">
    <text evidence="1">Belongs to the glycosyl hydrolase 79 family.</text>
</comment>
<dbReference type="GO" id="GO:0016020">
    <property type="term" value="C:membrane"/>
    <property type="evidence" value="ECO:0007669"/>
    <property type="project" value="InterPro"/>
</dbReference>
<dbReference type="InterPro" id="IPR017853">
    <property type="entry name" value="GH"/>
</dbReference>
<dbReference type="AlphaFoldDB" id="A0A022RJF8"/>
<organism evidence="2 3">
    <name type="scientific">Erythranthe guttata</name>
    <name type="common">Yellow monkey flower</name>
    <name type="synonym">Mimulus guttatus</name>
    <dbReference type="NCBI Taxonomy" id="4155"/>
    <lineage>
        <taxon>Eukaryota</taxon>
        <taxon>Viridiplantae</taxon>
        <taxon>Streptophyta</taxon>
        <taxon>Embryophyta</taxon>
        <taxon>Tracheophyta</taxon>
        <taxon>Spermatophyta</taxon>
        <taxon>Magnoliopsida</taxon>
        <taxon>eudicotyledons</taxon>
        <taxon>Gunneridae</taxon>
        <taxon>Pentapetalae</taxon>
        <taxon>asterids</taxon>
        <taxon>lamiids</taxon>
        <taxon>Lamiales</taxon>
        <taxon>Phrymaceae</taxon>
        <taxon>Erythranthe</taxon>
    </lineage>
</organism>
<dbReference type="Gene3D" id="3.20.20.80">
    <property type="entry name" value="Glycosidases"/>
    <property type="match status" value="1"/>
</dbReference>
<feature type="non-terminal residue" evidence="2">
    <location>
        <position position="1"/>
    </location>
</feature>
<dbReference type="PANTHER" id="PTHR14363:SF17">
    <property type="entry name" value="HEPARANASE-LIKE PROTEIN 3"/>
    <property type="match status" value="1"/>
</dbReference>
<evidence type="ECO:0000313" key="2">
    <source>
        <dbReference type="EMBL" id="EYU40129.1"/>
    </source>
</evidence>
<proteinExistence type="inferred from homology"/>
<dbReference type="Proteomes" id="UP000030748">
    <property type="component" value="Unassembled WGS sequence"/>
</dbReference>
<dbReference type="InterPro" id="IPR005199">
    <property type="entry name" value="Glyco_hydro_79"/>
</dbReference>